<evidence type="ECO:0008006" key="4">
    <source>
        <dbReference type="Google" id="ProtNLM"/>
    </source>
</evidence>
<dbReference type="RefSeq" id="WP_105866739.1">
    <property type="nucleotide sequence ID" value="NZ_PVLV01000001.1"/>
</dbReference>
<gene>
    <name evidence="2" type="ORF">C6N75_00030</name>
</gene>
<dbReference type="Proteomes" id="UP000239322">
    <property type="component" value="Unassembled WGS sequence"/>
</dbReference>
<feature type="signal peptide" evidence="1">
    <location>
        <begin position="1"/>
        <end position="30"/>
    </location>
</feature>
<dbReference type="EMBL" id="PVLV01000001">
    <property type="protein sequence ID" value="PRH81202.1"/>
    <property type="molecule type" value="Genomic_DNA"/>
</dbReference>
<name>A0A2S9Q3I0_9ACTN</name>
<evidence type="ECO:0000256" key="1">
    <source>
        <dbReference type="SAM" id="SignalP"/>
    </source>
</evidence>
<sequence length="117" mass="11157">MARHKLLLRASLAVTAIGAVVGAGGGAAQAAEAAATPATDPAAALAAATGAVPYVTAVPKNLKLNPLAQTGVDPLDNGVGTQVSDFQPLDTTAVTGSLTSAPNLPVAGPLLGGLIPG</sequence>
<evidence type="ECO:0000313" key="2">
    <source>
        <dbReference type="EMBL" id="PRH81202.1"/>
    </source>
</evidence>
<accession>A0A2S9Q3I0</accession>
<keyword evidence="3" id="KW-1185">Reference proteome</keyword>
<evidence type="ECO:0000313" key="3">
    <source>
        <dbReference type="Proteomes" id="UP000239322"/>
    </source>
</evidence>
<protein>
    <recommendedName>
        <fullName evidence="4">Secreted protein</fullName>
    </recommendedName>
</protein>
<comment type="caution">
    <text evidence="2">The sequence shown here is derived from an EMBL/GenBank/DDBJ whole genome shotgun (WGS) entry which is preliminary data.</text>
</comment>
<reference evidence="2 3" key="1">
    <citation type="submission" date="2018-03" db="EMBL/GenBank/DDBJ databases">
        <title>Novel Streptomyces sp. from soil.</title>
        <authorList>
            <person name="Tan G.Y.A."/>
            <person name="Lee Z.Y."/>
        </authorList>
    </citation>
    <scope>NUCLEOTIDE SEQUENCE [LARGE SCALE GENOMIC DNA]</scope>
    <source>
        <strain evidence="2 3">ST5x</strain>
    </source>
</reference>
<dbReference type="OrthoDB" id="3872455at2"/>
<organism evidence="2 3">
    <name type="scientific">Streptomyces solincola</name>
    <dbReference type="NCBI Taxonomy" id="2100817"/>
    <lineage>
        <taxon>Bacteria</taxon>
        <taxon>Bacillati</taxon>
        <taxon>Actinomycetota</taxon>
        <taxon>Actinomycetes</taxon>
        <taxon>Kitasatosporales</taxon>
        <taxon>Streptomycetaceae</taxon>
        <taxon>Streptomyces</taxon>
    </lineage>
</organism>
<keyword evidence="1" id="KW-0732">Signal</keyword>
<proteinExistence type="predicted"/>
<feature type="chain" id="PRO_5015609529" description="Secreted protein" evidence="1">
    <location>
        <begin position="31"/>
        <end position="117"/>
    </location>
</feature>
<dbReference type="AlphaFoldDB" id="A0A2S9Q3I0"/>